<feature type="region of interest" description="Disordered" evidence="3">
    <location>
        <begin position="434"/>
        <end position="474"/>
    </location>
</feature>
<organism evidence="5 6">
    <name type="scientific">Heracleum sosnowskyi</name>
    <dbReference type="NCBI Taxonomy" id="360622"/>
    <lineage>
        <taxon>Eukaryota</taxon>
        <taxon>Viridiplantae</taxon>
        <taxon>Streptophyta</taxon>
        <taxon>Embryophyta</taxon>
        <taxon>Tracheophyta</taxon>
        <taxon>Spermatophyta</taxon>
        <taxon>Magnoliopsida</taxon>
        <taxon>eudicotyledons</taxon>
        <taxon>Gunneridae</taxon>
        <taxon>Pentapetalae</taxon>
        <taxon>asterids</taxon>
        <taxon>campanulids</taxon>
        <taxon>Apiales</taxon>
        <taxon>Apiaceae</taxon>
        <taxon>Apioideae</taxon>
        <taxon>apioid superclade</taxon>
        <taxon>Tordylieae</taxon>
        <taxon>Tordyliinae</taxon>
        <taxon>Heracleum</taxon>
    </lineage>
</organism>
<evidence type="ECO:0000313" key="6">
    <source>
        <dbReference type="Proteomes" id="UP001237642"/>
    </source>
</evidence>
<feature type="compositionally biased region" description="Basic and acidic residues" evidence="3">
    <location>
        <begin position="445"/>
        <end position="454"/>
    </location>
</feature>
<feature type="compositionally biased region" description="Low complexity" evidence="3">
    <location>
        <begin position="1"/>
        <end position="18"/>
    </location>
</feature>
<reference evidence="5" key="1">
    <citation type="submission" date="2023-02" db="EMBL/GenBank/DDBJ databases">
        <title>Genome of toxic invasive species Heracleum sosnowskyi carries increased number of genes despite the absence of recent whole-genome duplications.</title>
        <authorList>
            <person name="Schelkunov M."/>
            <person name="Shtratnikova V."/>
            <person name="Makarenko M."/>
            <person name="Klepikova A."/>
            <person name="Omelchenko D."/>
            <person name="Novikova G."/>
            <person name="Obukhova E."/>
            <person name="Bogdanov V."/>
            <person name="Penin A."/>
            <person name="Logacheva M."/>
        </authorList>
    </citation>
    <scope>NUCLEOTIDE SEQUENCE</scope>
    <source>
        <strain evidence="5">Hsosn_3</strain>
        <tissue evidence="5">Leaf</tissue>
    </source>
</reference>
<dbReference type="InterPro" id="IPR045180">
    <property type="entry name" value="La_dom_prot"/>
</dbReference>
<accession>A0AAD8J9G4</accession>
<evidence type="ECO:0000259" key="4">
    <source>
        <dbReference type="PROSITE" id="PS50961"/>
    </source>
</evidence>
<evidence type="ECO:0000256" key="3">
    <source>
        <dbReference type="SAM" id="MobiDB-lite"/>
    </source>
</evidence>
<dbReference type="InterPro" id="IPR036388">
    <property type="entry name" value="WH-like_DNA-bd_sf"/>
</dbReference>
<feature type="region of interest" description="Disordered" evidence="3">
    <location>
        <begin position="63"/>
        <end position="255"/>
    </location>
</feature>
<dbReference type="CDD" id="cd07323">
    <property type="entry name" value="LAM"/>
    <property type="match status" value="1"/>
</dbReference>
<dbReference type="InterPro" id="IPR006630">
    <property type="entry name" value="La_HTH"/>
</dbReference>
<proteinExistence type="predicted"/>
<reference evidence="5" key="2">
    <citation type="submission" date="2023-05" db="EMBL/GenBank/DDBJ databases">
        <authorList>
            <person name="Schelkunov M.I."/>
        </authorList>
    </citation>
    <scope>NUCLEOTIDE SEQUENCE</scope>
    <source>
        <strain evidence="5">Hsosn_3</strain>
        <tissue evidence="5">Leaf</tissue>
    </source>
</reference>
<dbReference type="Gene3D" id="1.10.10.10">
    <property type="entry name" value="Winged helix-like DNA-binding domain superfamily/Winged helix DNA-binding domain"/>
    <property type="match status" value="1"/>
</dbReference>
<dbReference type="AlphaFoldDB" id="A0AAD8J9G4"/>
<protein>
    <submittedName>
        <fullName evidence="5">Winged-helix DNA-binding transcription factor family protein</fullName>
    </submittedName>
</protein>
<keyword evidence="6" id="KW-1185">Reference proteome</keyword>
<dbReference type="InterPro" id="IPR036390">
    <property type="entry name" value="WH_DNA-bd_sf"/>
</dbReference>
<feature type="region of interest" description="Disordered" evidence="3">
    <location>
        <begin position="1"/>
        <end position="32"/>
    </location>
</feature>
<dbReference type="SMART" id="SM00715">
    <property type="entry name" value="LA"/>
    <property type="match status" value="1"/>
</dbReference>
<evidence type="ECO:0000256" key="1">
    <source>
        <dbReference type="ARBA" id="ARBA00022884"/>
    </source>
</evidence>
<evidence type="ECO:0000313" key="5">
    <source>
        <dbReference type="EMBL" id="KAK1400385.1"/>
    </source>
</evidence>
<name>A0AAD8J9G4_9APIA</name>
<feature type="compositionally biased region" description="Pro residues" evidence="3">
    <location>
        <begin position="141"/>
        <end position="153"/>
    </location>
</feature>
<dbReference type="PROSITE" id="PS50961">
    <property type="entry name" value="HTH_LA"/>
    <property type="match status" value="1"/>
</dbReference>
<dbReference type="GO" id="GO:0003723">
    <property type="term" value="F:RNA binding"/>
    <property type="evidence" value="ECO:0007669"/>
    <property type="project" value="UniProtKB-UniRule"/>
</dbReference>
<dbReference type="PANTHER" id="PTHR22792:SF155">
    <property type="entry name" value="LA-RELATED PROTEIN 1C-LIKE"/>
    <property type="match status" value="1"/>
</dbReference>
<gene>
    <name evidence="5" type="ORF">POM88_010248</name>
</gene>
<feature type="compositionally biased region" description="Pro residues" evidence="3">
    <location>
        <begin position="241"/>
        <end position="252"/>
    </location>
</feature>
<feature type="compositionally biased region" description="Basic and acidic residues" evidence="3">
    <location>
        <begin position="216"/>
        <end position="237"/>
    </location>
</feature>
<keyword evidence="5" id="KW-0238">DNA-binding</keyword>
<feature type="compositionally biased region" description="Polar residues" evidence="3">
    <location>
        <begin position="101"/>
        <end position="112"/>
    </location>
</feature>
<dbReference type="GO" id="GO:0003677">
    <property type="term" value="F:DNA binding"/>
    <property type="evidence" value="ECO:0007669"/>
    <property type="project" value="UniProtKB-KW"/>
</dbReference>
<dbReference type="Pfam" id="PF05383">
    <property type="entry name" value="La"/>
    <property type="match status" value="1"/>
</dbReference>
<feature type="compositionally biased region" description="Basic residues" evidence="3">
    <location>
        <begin position="113"/>
        <end position="125"/>
    </location>
</feature>
<feature type="compositionally biased region" description="Polar residues" evidence="3">
    <location>
        <begin position="67"/>
        <end position="94"/>
    </location>
</feature>
<feature type="domain" description="HTH La-type RNA-binding" evidence="4">
    <location>
        <begin position="313"/>
        <end position="402"/>
    </location>
</feature>
<dbReference type="Proteomes" id="UP001237642">
    <property type="component" value="Unassembled WGS sequence"/>
</dbReference>
<keyword evidence="1 2" id="KW-0694">RNA-binding</keyword>
<evidence type="ECO:0000256" key="2">
    <source>
        <dbReference type="PROSITE-ProRule" id="PRU00332"/>
    </source>
</evidence>
<comment type="caution">
    <text evidence="5">The sequence shown here is derived from an EMBL/GenBank/DDBJ whole genome shotgun (WGS) entry which is preliminary data.</text>
</comment>
<sequence>MPADLTSSSPILSPPTMSATDPLPVAAVTDDSGNDNAAAVLKKSVWKSVNGVVEPAPVMGAAAWPTITESTRGSPKLSSKTLSDASVSPVQEQVTLHAPQKQATANGHPNSNHNRKQPHRQRSMKKGGSAGAGSGQSSTIRPPPPPPPPPFPIPFGNVLPPAVEMPIREPAPFRGNNRDARPVGGAGSHSPRHPSRRGNFGSRPAGDGGYNHSYGARHDQDRERNASRNSSGREVHMHHMVPPPPPPPPPPRGLARPVLPGPIPYIPPPHVRPFGNPMPFDMVPPYLYVPPMPPDSFRSVPLVLTPPPHIYFPLIDPNVRTLLLNQIDYYFSEDNLVKDDFLRSNMDDQGWVSISLIANFPRVLKLTSDVQLILDTLGASTVVEVQGDKIRRRDNWNKWIPSVGQSLPDLVLQSQRESTDIMLATSIEEVHLDKETTNEVNSTDMKVEHSETEPSRVPSLDSPITKSEPTKGEN</sequence>
<dbReference type="EMBL" id="JAUIZM010000002">
    <property type="protein sequence ID" value="KAK1400385.1"/>
    <property type="molecule type" value="Genomic_DNA"/>
</dbReference>
<dbReference type="SUPFAM" id="SSF46785">
    <property type="entry name" value="Winged helix' DNA-binding domain"/>
    <property type="match status" value="1"/>
</dbReference>
<dbReference type="PANTHER" id="PTHR22792">
    <property type="entry name" value="LUPUS LA PROTEIN-RELATED"/>
    <property type="match status" value="1"/>
</dbReference>